<dbReference type="EMBL" id="CM001441">
    <property type="protein sequence ID" value="EHQ91176.1"/>
    <property type="molecule type" value="Genomic_DNA"/>
</dbReference>
<dbReference type="HOGENOM" id="CLU_2824164_0_0_9"/>
<organism evidence="1 2">
    <name type="scientific">Desulfosporosinus youngiae DSM 17734</name>
    <dbReference type="NCBI Taxonomy" id="768710"/>
    <lineage>
        <taxon>Bacteria</taxon>
        <taxon>Bacillati</taxon>
        <taxon>Bacillota</taxon>
        <taxon>Clostridia</taxon>
        <taxon>Eubacteriales</taxon>
        <taxon>Desulfitobacteriaceae</taxon>
        <taxon>Desulfosporosinus</taxon>
    </lineage>
</organism>
<evidence type="ECO:0000313" key="1">
    <source>
        <dbReference type="EMBL" id="EHQ91176.1"/>
    </source>
</evidence>
<protein>
    <submittedName>
        <fullName evidence="1">Uncharacterized protein</fullName>
    </submittedName>
</protein>
<proteinExistence type="predicted"/>
<reference evidence="1 2" key="1">
    <citation type="submission" date="2011-11" db="EMBL/GenBank/DDBJ databases">
        <title>The Noncontiguous Finished genome of Desulfosporosinus youngiae DSM 17734.</title>
        <authorList>
            <consortium name="US DOE Joint Genome Institute (JGI-PGF)"/>
            <person name="Lucas S."/>
            <person name="Han J."/>
            <person name="Lapidus A."/>
            <person name="Cheng J.-F."/>
            <person name="Goodwin L."/>
            <person name="Pitluck S."/>
            <person name="Peters L."/>
            <person name="Ovchinnikova G."/>
            <person name="Lu M."/>
            <person name="Land M.L."/>
            <person name="Hauser L."/>
            <person name="Pester M."/>
            <person name="Spring S."/>
            <person name="Ollivier B."/>
            <person name="Rattei T."/>
            <person name="Klenk H.-P."/>
            <person name="Wagner M."/>
            <person name="Loy A."/>
            <person name="Woyke T.J."/>
        </authorList>
    </citation>
    <scope>NUCLEOTIDE SEQUENCE [LARGE SCALE GENOMIC DNA]</scope>
    <source>
        <strain evidence="1 2">DSM 17734</strain>
    </source>
</reference>
<name>H5XXH0_9FIRM</name>
<accession>H5XXH0</accession>
<dbReference type="AlphaFoldDB" id="H5XXH0"/>
<gene>
    <name evidence="1" type="ORF">DesyoDRAFT_4218</name>
</gene>
<keyword evidence="2" id="KW-1185">Reference proteome</keyword>
<dbReference type="Proteomes" id="UP000005104">
    <property type="component" value="Chromosome"/>
</dbReference>
<evidence type="ECO:0000313" key="2">
    <source>
        <dbReference type="Proteomes" id="UP000005104"/>
    </source>
</evidence>
<sequence length="66" mass="7457">MPNGSGSIIERYEWAATLIITGEDSQAVWDKREIVLQEIRKAFGITYYDDRCLLIGADQFDSTQTG</sequence>